<organism evidence="2 3">
    <name type="scientific">Liquorilactobacillus nagelii</name>
    <dbReference type="NCBI Taxonomy" id="82688"/>
    <lineage>
        <taxon>Bacteria</taxon>
        <taxon>Bacillati</taxon>
        <taxon>Bacillota</taxon>
        <taxon>Bacilli</taxon>
        <taxon>Lactobacillales</taxon>
        <taxon>Lactobacillaceae</taxon>
        <taxon>Liquorilactobacillus</taxon>
    </lineage>
</organism>
<dbReference type="AlphaFoldDB" id="A0A3S6QYK1"/>
<dbReference type="Pfam" id="PF00563">
    <property type="entry name" value="EAL"/>
    <property type="match status" value="1"/>
</dbReference>
<dbReference type="KEGG" id="lng:BSQ50_11365"/>
<dbReference type="EMBL" id="CP018180">
    <property type="protein sequence ID" value="AUJ33090.1"/>
    <property type="molecule type" value="Genomic_DNA"/>
</dbReference>
<name>A0A3S6QYK1_9LACO</name>
<evidence type="ECO:0000259" key="1">
    <source>
        <dbReference type="PROSITE" id="PS50883"/>
    </source>
</evidence>
<dbReference type="GO" id="GO:0071111">
    <property type="term" value="F:cyclic-guanylate-specific phosphodiesterase activity"/>
    <property type="evidence" value="ECO:0007669"/>
    <property type="project" value="InterPro"/>
</dbReference>
<evidence type="ECO:0000313" key="3">
    <source>
        <dbReference type="Proteomes" id="UP000324497"/>
    </source>
</evidence>
<keyword evidence="3" id="KW-1185">Reference proteome</keyword>
<dbReference type="RefSeq" id="WP_278751378.1">
    <property type="nucleotide sequence ID" value="NZ_JALCLK010000001.1"/>
</dbReference>
<dbReference type="InterPro" id="IPR001633">
    <property type="entry name" value="EAL_dom"/>
</dbReference>
<dbReference type="SMART" id="SM00052">
    <property type="entry name" value="EAL"/>
    <property type="match status" value="1"/>
</dbReference>
<protein>
    <recommendedName>
        <fullName evidence="1">EAL domain-containing protein</fullName>
    </recommendedName>
</protein>
<proteinExistence type="predicted"/>
<sequence length="246" mass="28667">MKDSLVTQIYNLTASLSFELQPIINAENLKICDYELLLRSKNNNSFPLKEFTLLTKNNESNLIFMAWLKKKLLVELRKTPTKTISINLDPQQLLYPSTKKFLQELASYQSQLIIEITEQIPLITEQNFVLDKFLPQLYKFGYKLAFDDLGSGQNTLELLLNDLIYFKRIKLSLLKFQQLDADLLAELLNFCQMLAKKEHLELVIEGIDCAKKAELALNHGIFLQQGFWWRNLINNHQLNQLNNLDK</sequence>
<gene>
    <name evidence="2" type="ORF">BSQ50_11365</name>
</gene>
<dbReference type="PANTHER" id="PTHR33121:SF76">
    <property type="entry name" value="SIGNALING PROTEIN"/>
    <property type="match status" value="1"/>
</dbReference>
<reference evidence="2 3" key="1">
    <citation type="submission" date="2016-11" db="EMBL/GenBank/DDBJ databases">
        <title>Interaction between Lactobacillus species and yeast in water kefir.</title>
        <authorList>
            <person name="Behr J."/>
            <person name="Xu D."/>
            <person name="Vogel R.F."/>
        </authorList>
    </citation>
    <scope>NUCLEOTIDE SEQUENCE [LARGE SCALE GENOMIC DNA]</scope>
    <source>
        <strain evidence="2 3">TMW 1.1827</strain>
    </source>
</reference>
<accession>A0A3S6QYK1</accession>
<dbReference type="InterPro" id="IPR050706">
    <property type="entry name" value="Cyclic-di-GMP_PDE-like"/>
</dbReference>
<dbReference type="PROSITE" id="PS50883">
    <property type="entry name" value="EAL"/>
    <property type="match status" value="1"/>
</dbReference>
<dbReference type="InterPro" id="IPR035919">
    <property type="entry name" value="EAL_sf"/>
</dbReference>
<dbReference type="SUPFAM" id="SSF141868">
    <property type="entry name" value="EAL domain-like"/>
    <property type="match status" value="1"/>
</dbReference>
<evidence type="ECO:0000313" key="2">
    <source>
        <dbReference type="EMBL" id="AUJ33090.1"/>
    </source>
</evidence>
<feature type="domain" description="EAL" evidence="1">
    <location>
        <begin position="1"/>
        <end position="246"/>
    </location>
</feature>
<dbReference type="Gene3D" id="3.20.20.450">
    <property type="entry name" value="EAL domain"/>
    <property type="match status" value="1"/>
</dbReference>
<dbReference type="Proteomes" id="UP000324497">
    <property type="component" value="Chromosome"/>
</dbReference>
<dbReference type="PANTHER" id="PTHR33121">
    <property type="entry name" value="CYCLIC DI-GMP PHOSPHODIESTERASE PDEF"/>
    <property type="match status" value="1"/>
</dbReference>